<gene>
    <name evidence="2" type="ORF">CPY51_18775</name>
</gene>
<dbReference type="Pfam" id="PF22513">
    <property type="entry name" value="FitA-like_RHH"/>
    <property type="match status" value="1"/>
</dbReference>
<name>A0A2W4CH93_9HYPH</name>
<proteinExistence type="predicted"/>
<comment type="caution">
    <text evidence="2">The sequence shown here is derived from an EMBL/GenBank/DDBJ whole genome shotgun (WGS) entry which is preliminary data.</text>
</comment>
<dbReference type="InterPro" id="IPR013321">
    <property type="entry name" value="Arc_rbn_hlx_hlx"/>
</dbReference>
<dbReference type="InterPro" id="IPR053853">
    <property type="entry name" value="FitA-like_RHH"/>
</dbReference>
<dbReference type="SUPFAM" id="SSF47598">
    <property type="entry name" value="Ribbon-helix-helix"/>
    <property type="match status" value="1"/>
</dbReference>
<reference evidence="2 3" key="1">
    <citation type="journal article" date="2018" name="Sci. Rep.">
        <title>Rhizobium tumorigenes sp. nov., a novel plant tumorigenic bacterium isolated from cane gall tumors on thornless blackberry.</title>
        <authorList>
            <person name="Kuzmanovi N."/>
            <person name="Smalla K."/>
            <person name="Gronow S."/>
            <person name="PuBawska J."/>
        </authorList>
    </citation>
    <scope>NUCLEOTIDE SEQUENCE [LARGE SCALE GENOMIC DNA]</scope>
    <source>
        <strain evidence="2 3">CCBAU 85046</strain>
    </source>
</reference>
<accession>A0A2W4CH93</accession>
<evidence type="ECO:0000259" key="1">
    <source>
        <dbReference type="Pfam" id="PF22513"/>
    </source>
</evidence>
<dbReference type="Proteomes" id="UP000248925">
    <property type="component" value="Unassembled WGS sequence"/>
</dbReference>
<protein>
    <submittedName>
        <fullName evidence="2">Plasmid stabilization protein</fullName>
    </submittedName>
</protein>
<feature type="domain" description="Antitoxin FitA-like ribbon-helix-helix" evidence="1">
    <location>
        <begin position="4"/>
        <end position="40"/>
    </location>
</feature>
<dbReference type="Gene3D" id="1.10.1220.10">
    <property type="entry name" value="Met repressor-like"/>
    <property type="match status" value="1"/>
</dbReference>
<dbReference type="InterPro" id="IPR010985">
    <property type="entry name" value="Ribbon_hlx_hlx"/>
</dbReference>
<dbReference type="RefSeq" id="WP_111161942.1">
    <property type="nucleotide sequence ID" value="NZ_PCDP01000038.1"/>
</dbReference>
<evidence type="ECO:0000313" key="3">
    <source>
        <dbReference type="Proteomes" id="UP000248925"/>
    </source>
</evidence>
<keyword evidence="3" id="KW-1185">Reference proteome</keyword>
<sequence>MGDLLLRGIDDALKTRLQENARLNGRSLSDEAIEQLRKALVNESESTETAGKRLRAVLGNERFEDAEIDAIAAFRHQPDRAPPRFE</sequence>
<dbReference type="GO" id="GO:0006355">
    <property type="term" value="P:regulation of DNA-templated transcription"/>
    <property type="evidence" value="ECO:0007669"/>
    <property type="project" value="InterPro"/>
</dbReference>
<dbReference type="OrthoDB" id="8083485at2"/>
<organism evidence="2 3">
    <name type="scientific">Rhizobium tubonense</name>
    <dbReference type="NCBI Taxonomy" id="484088"/>
    <lineage>
        <taxon>Bacteria</taxon>
        <taxon>Pseudomonadati</taxon>
        <taxon>Pseudomonadota</taxon>
        <taxon>Alphaproteobacteria</taxon>
        <taxon>Hyphomicrobiales</taxon>
        <taxon>Rhizobiaceae</taxon>
        <taxon>Rhizobium/Agrobacterium group</taxon>
        <taxon>Rhizobium</taxon>
    </lineage>
</organism>
<dbReference type="EMBL" id="PCDP01000038">
    <property type="protein sequence ID" value="PZM12329.1"/>
    <property type="molecule type" value="Genomic_DNA"/>
</dbReference>
<dbReference type="AlphaFoldDB" id="A0A2W4CH93"/>
<evidence type="ECO:0000313" key="2">
    <source>
        <dbReference type="EMBL" id="PZM12329.1"/>
    </source>
</evidence>